<comment type="caution">
    <text evidence="5">The sequence shown here is derived from an EMBL/GenBank/DDBJ whole genome shotgun (WGS) entry which is preliminary data.</text>
</comment>
<evidence type="ECO:0000313" key="6">
    <source>
        <dbReference type="Proteomes" id="UP000602076"/>
    </source>
</evidence>
<protein>
    <submittedName>
        <fullName evidence="5">Helix-turn-helix transcriptional regulator</fullName>
    </submittedName>
</protein>
<feature type="domain" description="HTH araC/xylS-type" evidence="4">
    <location>
        <begin position="200"/>
        <end position="299"/>
    </location>
</feature>
<dbReference type="Gene3D" id="1.10.10.60">
    <property type="entry name" value="Homeodomain-like"/>
    <property type="match status" value="2"/>
</dbReference>
<dbReference type="SUPFAM" id="SSF46689">
    <property type="entry name" value="Homeodomain-like"/>
    <property type="match status" value="1"/>
</dbReference>
<dbReference type="InterPro" id="IPR037923">
    <property type="entry name" value="HTH-like"/>
</dbReference>
<keyword evidence="1" id="KW-0805">Transcription regulation</keyword>
<dbReference type="GO" id="GO:0043565">
    <property type="term" value="F:sequence-specific DNA binding"/>
    <property type="evidence" value="ECO:0007669"/>
    <property type="project" value="InterPro"/>
</dbReference>
<dbReference type="RefSeq" id="WP_190998681.1">
    <property type="nucleotide sequence ID" value="NZ_JACXSI010000028.1"/>
</dbReference>
<sequence>MKETHFLPLSIRDFEIYRVGKNIPEQVLLKKHNETGHISTSTETFFQLHSHDVFEFLILESGECEYFCEGKTYSLKKGDVMVIPPHAIHRALVKDFDQYERILISINPHLLLDFQYSSPILKENITFQKTNGNYMYQLDSKSFQKVVSLLNDIIKKVEEGKCTYSFTLQNLLFQALEIIFDPSLSKQCLSMNNGLDKRLASILEFIEVHLTDKDLSLDFVSESFHMNKYYFSHYFKGRMNLPFYRYVSLKRLSLALDMIKQNQLPMEQIAIKCGFLDYSSFYRLFKKEYMVSPKNLQKEFINRSLS</sequence>
<keyword evidence="3" id="KW-0804">Transcription</keyword>
<evidence type="ECO:0000256" key="3">
    <source>
        <dbReference type="ARBA" id="ARBA00023163"/>
    </source>
</evidence>
<reference evidence="5" key="1">
    <citation type="submission" date="2020-09" db="EMBL/GenBank/DDBJ databases">
        <title>Bacillus faecalis sp. nov., a moderately halophilic bacterium isolated from cow faeces.</title>
        <authorList>
            <person name="Jiang L."/>
            <person name="Lee J."/>
        </authorList>
    </citation>
    <scope>NUCLEOTIDE SEQUENCE</scope>
    <source>
        <strain evidence="5">AGMB 02131</strain>
    </source>
</reference>
<keyword evidence="6" id="KW-1185">Reference proteome</keyword>
<dbReference type="AlphaFoldDB" id="A0A927CWP2"/>
<dbReference type="PROSITE" id="PS01124">
    <property type="entry name" value="HTH_ARAC_FAMILY_2"/>
    <property type="match status" value="1"/>
</dbReference>
<dbReference type="PANTHER" id="PTHR43280">
    <property type="entry name" value="ARAC-FAMILY TRANSCRIPTIONAL REGULATOR"/>
    <property type="match status" value="1"/>
</dbReference>
<evidence type="ECO:0000256" key="1">
    <source>
        <dbReference type="ARBA" id="ARBA00023015"/>
    </source>
</evidence>
<proteinExistence type="predicted"/>
<dbReference type="InterPro" id="IPR018060">
    <property type="entry name" value="HTH_AraC"/>
</dbReference>
<dbReference type="InterPro" id="IPR009057">
    <property type="entry name" value="Homeodomain-like_sf"/>
</dbReference>
<evidence type="ECO:0000313" key="5">
    <source>
        <dbReference type="EMBL" id="MBD3109142.1"/>
    </source>
</evidence>
<dbReference type="SMART" id="SM00342">
    <property type="entry name" value="HTH_ARAC"/>
    <property type="match status" value="1"/>
</dbReference>
<dbReference type="Pfam" id="PF02311">
    <property type="entry name" value="AraC_binding"/>
    <property type="match status" value="1"/>
</dbReference>
<dbReference type="GO" id="GO:0003700">
    <property type="term" value="F:DNA-binding transcription factor activity"/>
    <property type="evidence" value="ECO:0007669"/>
    <property type="project" value="InterPro"/>
</dbReference>
<keyword evidence="2" id="KW-0238">DNA-binding</keyword>
<dbReference type="PANTHER" id="PTHR43280:SF2">
    <property type="entry name" value="HTH-TYPE TRANSCRIPTIONAL REGULATOR EXSA"/>
    <property type="match status" value="1"/>
</dbReference>
<gene>
    <name evidence="5" type="ORF">IEO70_12365</name>
</gene>
<dbReference type="SUPFAM" id="SSF51215">
    <property type="entry name" value="Regulatory protein AraC"/>
    <property type="match status" value="1"/>
</dbReference>
<evidence type="ECO:0000259" key="4">
    <source>
        <dbReference type="PROSITE" id="PS01124"/>
    </source>
</evidence>
<dbReference type="Pfam" id="PF12833">
    <property type="entry name" value="HTH_18"/>
    <property type="match status" value="1"/>
</dbReference>
<dbReference type="InterPro" id="IPR003313">
    <property type="entry name" value="AraC-bd"/>
</dbReference>
<evidence type="ECO:0000256" key="2">
    <source>
        <dbReference type="ARBA" id="ARBA00023125"/>
    </source>
</evidence>
<dbReference type="EMBL" id="JACXSI010000028">
    <property type="protein sequence ID" value="MBD3109142.1"/>
    <property type="molecule type" value="Genomic_DNA"/>
</dbReference>
<dbReference type="Proteomes" id="UP000602076">
    <property type="component" value="Unassembled WGS sequence"/>
</dbReference>
<dbReference type="Gene3D" id="2.60.120.10">
    <property type="entry name" value="Jelly Rolls"/>
    <property type="match status" value="1"/>
</dbReference>
<accession>A0A927CWP2</accession>
<organism evidence="5 6">
    <name type="scientific">Peribacillus faecalis</name>
    <dbReference type="NCBI Taxonomy" id="2772559"/>
    <lineage>
        <taxon>Bacteria</taxon>
        <taxon>Bacillati</taxon>
        <taxon>Bacillota</taxon>
        <taxon>Bacilli</taxon>
        <taxon>Bacillales</taxon>
        <taxon>Bacillaceae</taxon>
        <taxon>Peribacillus</taxon>
    </lineage>
</organism>
<dbReference type="InterPro" id="IPR014710">
    <property type="entry name" value="RmlC-like_jellyroll"/>
</dbReference>
<name>A0A927CWP2_9BACI</name>